<accession>A0AA96ES10</accession>
<reference evidence="1" key="1">
    <citation type="submission" date="2023-07" db="EMBL/GenBank/DDBJ databases">
        <authorList>
            <person name="Xia Y."/>
        </authorList>
    </citation>
    <scope>NUCLEOTIDE SEQUENCE</scope>
    <source>
        <strain evidence="1">F</strain>
    </source>
</reference>
<sequence>MEFLLCWNDKIWKNIEEFQSFFLNVFLSDKNMLKTTISFVSENYFIPKEELVAKEEAFPGDGYLKKKFAILWGEAVICEWSESVSDYSSWVVYGIGRETCTDQGEPFKLIKRICHSSLSGLFVERYRKLLSTVKEQQERIKELEFENTRLLYSPGGEGALEAQRHFESFIPDK</sequence>
<gene>
    <name evidence="1" type="ORF">MarFTMF_491</name>
</gene>
<dbReference type="EMBL" id="OR343188">
    <property type="protein sequence ID" value="WNL50007.1"/>
    <property type="molecule type" value="Genomic_DNA"/>
</dbReference>
<name>A0AA96ES10_9VIRU</name>
<evidence type="ECO:0000313" key="1">
    <source>
        <dbReference type="EMBL" id="WNL50007.1"/>
    </source>
</evidence>
<organism evidence="1">
    <name type="scientific">Marseillevirus sp</name>
    <dbReference type="NCBI Taxonomy" id="2809551"/>
    <lineage>
        <taxon>Viruses</taxon>
        <taxon>Varidnaviria</taxon>
        <taxon>Bamfordvirae</taxon>
        <taxon>Nucleocytoviricota</taxon>
        <taxon>Megaviricetes</taxon>
        <taxon>Pimascovirales</taxon>
        <taxon>Pimascovirales incertae sedis</taxon>
        <taxon>Marseilleviridae</taxon>
        <taxon>Marseillevirus</taxon>
    </lineage>
</organism>
<protein>
    <submittedName>
        <fullName evidence="1">BZIP domain containing protein</fullName>
    </submittedName>
</protein>
<proteinExistence type="predicted"/>